<gene>
    <name evidence="1" type="ORF">MELIAE_LOCUS9009</name>
</gene>
<protein>
    <submittedName>
        <fullName evidence="1">Uncharacterized protein</fullName>
    </submittedName>
</protein>
<dbReference type="AlphaFoldDB" id="A0A9P0B9P0"/>
<dbReference type="OrthoDB" id="6159439at2759"/>
<dbReference type="Proteomes" id="UP001154078">
    <property type="component" value="Chromosome 6"/>
</dbReference>
<name>A0A9P0B9P0_BRAAE</name>
<sequence>MLHHYNYSTSLSHFLSYHQLEDQNNDNESGVHATSNVPLCDELSQEDDSRCRRLKNDGKDIQSENEMSVMNLSVHPGSTDRQLMSNCSRLQLPTVHRPVTGHFPAGHPCASAIQTGNKRMQHIVDIGLPTSL</sequence>
<proteinExistence type="predicted"/>
<dbReference type="EMBL" id="OV121137">
    <property type="protein sequence ID" value="CAH0558748.1"/>
    <property type="molecule type" value="Genomic_DNA"/>
</dbReference>
<keyword evidence="2" id="KW-1185">Reference proteome</keyword>
<reference evidence="1" key="1">
    <citation type="submission" date="2021-12" db="EMBL/GenBank/DDBJ databases">
        <authorList>
            <person name="King R."/>
        </authorList>
    </citation>
    <scope>NUCLEOTIDE SEQUENCE</scope>
</reference>
<accession>A0A9P0B9P0</accession>
<organism evidence="1 2">
    <name type="scientific">Brassicogethes aeneus</name>
    <name type="common">Rape pollen beetle</name>
    <name type="synonym">Meligethes aeneus</name>
    <dbReference type="NCBI Taxonomy" id="1431903"/>
    <lineage>
        <taxon>Eukaryota</taxon>
        <taxon>Metazoa</taxon>
        <taxon>Ecdysozoa</taxon>
        <taxon>Arthropoda</taxon>
        <taxon>Hexapoda</taxon>
        <taxon>Insecta</taxon>
        <taxon>Pterygota</taxon>
        <taxon>Neoptera</taxon>
        <taxon>Endopterygota</taxon>
        <taxon>Coleoptera</taxon>
        <taxon>Polyphaga</taxon>
        <taxon>Cucujiformia</taxon>
        <taxon>Nitidulidae</taxon>
        <taxon>Meligethinae</taxon>
        <taxon>Brassicogethes</taxon>
    </lineage>
</organism>
<evidence type="ECO:0000313" key="2">
    <source>
        <dbReference type="Proteomes" id="UP001154078"/>
    </source>
</evidence>
<evidence type="ECO:0000313" key="1">
    <source>
        <dbReference type="EMBL" id="CAH0558748.1"/>
    </source>
</evidence>